<comment type="caution">
    <text evidence="1">The sequence shown here is derived from an EMBL/GenBank/DDBJ whole genome shotgun (WGS) entry which is preliminary data.</text>
</comment>
<organism evidence="1 2">
    <name type="scientific">Caerostris darwini</name>
    <dbReference type="NCBI Taxonomy" id="1538125"/>
    <lineage>
        <taxon>Eukaryota</taxon>
        <taxon>Metazoa</taxon>
        <taxon>Ecdysozoa</taxon>
        <taxon>Arthropoda</taxon>
        <taxon>Chelicerata</taxon>
        <taxon>Arachnida</taxon>
        <taxon>Araneae</taxon>
        <taxon>Araneomorphae</taxon>
        <taxon>Entelegynae</taxon>
        <taxon>Araneoidea</taxon>
        <taxon>Araneidae</taxon>
        <taxon>Caerostris</taxon>
    </lineage>
</organism>
<dbReference type="Proteomes" id="UP001054837">
    <property type="component" value="Unassembled WGS sequence"/>
</dbReference>
<keyword evidence="2" id="KW-1185">Reference proteome</keyword>
<sequence length="104" mass="11789">MCAKNKKESSDVDEIGLCADMTVLTAADRERNDGGVGWIIPFNKTFLSKQPSFRIGVYQLIVVVHLQVRMRHVAVGDYRFLCNHAIRQPDTLWPSVYLPLLRTG</sequence>
<name>A0AAV4WR40_9ARAC</name>
<gene>
    <name evidence="1" type="ORF">CDAR_278471</name>
</gene>
<reference evidence="1 2" key="1">
    <citation type="submission" date="2021-06" db="EMBL/GenBank/DDBJ databases">
        <title>Caerostris darwini draft genome.</title>
        <authorList>
            <person name="Kono N."/>
            <person name="Arakawa K."/>
        </authorList>
    </citation>
    <scope>NUCLEOTIDE SEQUENCE [LARGE SCALE GENOMIC DNA]</scope>
</reference>
<proteinExistence type="predicted"/>
<dbReference type="EMBL" id="BPLQ01014930">
    <property type="protein sequence ID" value="GIY84395.1"/>
    <property type="molecule type" value="Genomic_DNA"/>
</dbReference>
<evidence type="ECO:0000313" key="2">
    <source>
        <dbReference type="Proteomes" id="UP001054837"/>
    </source>
</evidence>
<evidence type="ECO:0000313" key="1">
    <source>
        <dbReference type="EMBL" id="GIY84395.1"/>
    </source>
</evidence>
<accession>A0AAV4WR40</accession>
<protein>
    <submittedName>
        <fullName evidence="1">Uncharacterized protein</fullName>
    </submittedName>
</protein>
<dbReference type="AlphaFoldDB" id="A0AAV4WR40"/>